<accession>A0ABN9EGP9</accession>
<proteinExistence type="predicted"/>
<name>A0ABN9EGP9_9NEOB</name>
<dbReference type="Proteomes" id="UP001162483">
    <property type="component" value="Unassembled WGS sequence"/>
</dbReference>
<sequence>MCWHSRSHCHMSPGGDKDTVTVLRNLPTTSLLLSGTAWDTQRRRSLYDRPLPSPLLFSKFSNPSLKKKDQNLFSGGWVLT</sequence>
<protein>
    <submittedName>
        <fullName evidence="1">Uncharacterized protein</fullName>
    </submittedName>
</protein>
<organism evidence="1 2">
    <name type="scientific">Staurois parvus</name>
    <dbReference type="NCBI Taxonomy" id="386267"/>
    <lineage>
        <taxon>Eukaryota</taxon>
        <taxon>Metazoa</taxon>
        <taxon>Chordata</taxon>
        <taxon>Craniata</taxon>
        <taxon>Vertebrata</taxon>
        <taxon>Euteleostomi</taxon>
        <taxon>Amphibia</taxon>
        <taxon>Batrachia</taxon>
        <taxon>Anura</taxon>
        <taxon>Neobatrachia</taxon>
        <taxon>Ranoidea</taxon>
        <taxon>Ranidae</taxon>
        <taxon>Staurois</taxon>
    </lineage>
</organism>
<reference evidence="1" key="1">
    <citation type="submission" date="2023-05" db="EMBL/GenBank/DDBJ databases">
        <authorList>
            <person name="Stuckert A."/>
        </authorList>
    </citation>
    <scope>NUCLEOTIDE SEQUENCE</scope>
</reference>
<evidence type="ECO:0000313" key="2">
    <source>
        <dbReference type="Proteomes" id="UP001162483"/>
    </source>
</evidence>
<comment type="caution">
    <text evidence="1">The sequence shown here is derived from an EMBL/GenBank/DDBJ whole genome shotgun (WGS) entry which is preliminary data.</text>
</comment>
<evidence type="ECO:0000313" key="1">
    <source>
        <dbReference type="EMBL" id="CAI9583888.1"/>
    </source>
</evidence>
<dbReference type="EMBL" id="CATNWA010015495">
    <property type="protein sequence ID" value="CAI9583888.1"/>
    <property type="molecule type" value="Genomic_DNA"/>
</dbReference>
<keyword evidence="2" id="KW-1185">Reference proteome</keyword>
<gene>
    <name evidence="1" type="ORF">SPARVUS_LOCUS9893634</name>
</gene>